<feature type="transmembrane region" description="Helical" evidence="13">
    <location>
        <begin position="150"/>
        <end position="169"/>
    </location>
</feature>
<keyword evidence="14" id="KW-0282">Flagellum</keyword>
<keyword evidence="7" id="KW-1005">Bacterial flagellum biogenesis</keyword>
<dbReference type="PANTHER" id="PTHR30531:SF12">
    <property type="entry name" value="FLAGELLAR BIOSYNTHETIC PROTEIN FLHB"/>
    <property type="match status" value="1"/>
</dbReference>
<proteinExistence type="inferred from homology"/>
<evidence type="ECO:0000256" key="3">
    <source>
        <dbReference type="ARBA" id="ARBA00021622"/>
    </source>
</evidence>
<reference evidence="14" key="1">
    <citation type="submission" date="2018-06" db="EMBL/GenBank/DDBJ databases">
        <authorList>
            <person name="Zhirakovskaya E."/>
        </authorList>
    </citation>
    <scope>NUCLEOTIDE SEQUENCE</scope>
</reference>
<dbReference type="InterPro" id="IPR006135">
    <property type="entry name" value="T3SS_substrate_exporter"/>
</dbReference>
<feature type="transmembrane region" description="Helical" evidence="13">
    <location>
        <begin position="189"/>
        <end position="215"/>
    </location>
</feature>
<evidence type="ECO:0000256" key="4">
    <source>
        <dbReference type="ARBA" id="ARBA00022448"/>
    </source>
</evidence>
<keyword evidence="6 13" id="KW-0812">Transmembrane</keyword>
<evidence type="ECO:0000256" key="10">
    <source>
        <dbReference type="ARBA" id="ARBA00023136"/>
    </source>
</evidence>
<feature type="region of interest" description="Disordered" evidence="12">
    <location>
        <begin position="1"/>
        <end position="28"/>
    </location>
</feature>
<keyword evidence="14" id="KW-0966">Cell projection</keyword>
<evidence type="ECO:0000313" key="14">
    <source>
        <dbReference type="EMBL" id="VAX10858.1"/>
    </source>
</evidence>
<keyword evidence="10 13" id="KW-0472">Membrane</keyword>
<dbReference type="InterPro" id="IPR006136">
    <property type="entry name" value="FlhB"/>
</dbReference>
<gene>
    <name evidence="14" type="ORF">MNBD_GAMMA26-777</name>
</gene>
<feature type="transmembrane region" description="Helical" evidence="13">
    <location>
        <begin position="97"/>
        <end position="118"/>
    </location>
</feature>
<evidence type="ECO:0000256" key="7">
    <source>
        <dbReference type="ARBA" id="ARBA00022795"/>
    </source>
</evidence>
<dbReference type="SUPFAM" id="SSF160544">
    <property type="entry name" value="EscU C-terminal domain-like"/>
    <property type="match status" value="1"/>
</dbReference>
<name>A0A3B1BHI3_9ZZZZ</name>
<feature type="transmembrane region" description="Helical" evidence="13">
    <location>
        <begin position="34"/>
        <end position="54"/>
    </location>
</feature>
<dbReference type="PANTHER" id="PTHR30531">
    <property type="entry name" value="FLAGELLAR BIOSYNTHETIC PROTEIN FLHB"/>
    <property type="match status" value="1"/>
</dbReference>
<evidence type="ECO:0000256" key="8">
    <source>
        <dbReference type="ARBA" id="ARBA00022927"/>
    </source>
</evidence>
<evidence type="ECO:0000256" key="11">
    <source>
        <dbReference type="ARBA" id="ARBA00023225"/>
    </source>
</evidence>
<dbReference type="NCBIfam" id="TIGR00328">
    <property type="entry name" value="flhB"/>
    <property type="match status" value="1"/>
</dbReference>
<keyword evidence="8" id="KW-0653">Protein transport</keyword>
<dbReference type="EMBL" id="UOFX01000078">
    <property type="protein sequence ID" value="VAX10858.1"/>
    <property type="molecule type" value="Genomic_DNA"/>
</dbReference>
<dbReference type="GO" id="GO:0044780">
    <property type="term" value="P:bacterial-type flagellum assembly"/>
    <property type="evidence" value="ECO:0007669"/>
    <property type="project" value="InterPro"/>
</dbReference>
<evidence type="ECO:0000256" key="6">
    <source>
        <dbReference type="ARBA" id="ARBA00022692"/>
    </source>
</evidence>
<comment type="subcellular location">
    <subcellularLocation>
        <location evidence="1">Cell membrane</location>
        <topology evidence="1">Multi-pass membrane protein</topology>
    </subcellularLocation>
</comment>
<organism evidence="14">
    <name type="scientific">hydrothermal vent metagenome</name>
    <dbReference type="NCBI Taxonomy" id="652676"/>
    <lineage>
        <taxon>unclassified sequences</taxon>
        <taxon>metagenomes</taxon>
        <taxon>ecological metagenomes</taxon>
    </lineage>
</organism>
<dbReference type="InterPro" id="IPR029025">
    <property type="entry name" value="T3SS_substrate_exporter_C"/>
</dbReference>
<evidence type="ECO:0000256" key="12">
    <source>
        <dbReference type="SAM" id="MobiDB-lite"/>
    </source>
</evidence>
<keyword evidence="11" id="KW-1006">Bacterial flagellum protein export</keyword>
<keyword evidence="14" id="KW-0969">Cilium</keyword>
<dbReference type="Gene3D" id="6.10.250.2080">
    <property type="match status" value="1"/>
</dbReference>
<protein>
    <recommendedName>
        <fullName evidence="3">Flagellar biosynthetic protein FlhB</fullName>
    </recommendedName>
</protein>
<dbReference type="AlphaFoldDB" id="A0A3B1BHI3"/>
<evidence type="ECO:0000256" key="9">
    <source>
        <dbReference type="ARBA" id="ARBA00022989"/>
    </source>
</evidence>
<evidence type="ECO:0000256" key="5">
    <source>
        <dbReference type="ARBA" id="ARBA00022475"/>
    </source>
</evidence>
<comment type="similarity">
    <text evidence="2">Belongs to the type III secretion exporter family.</text>
</comment>
<keyword evidence="5" id="KW-1003">Cell membrane</keyword>
<keyword evidence="9 13" id="KW-1133">Transmembrane helix</keyword>
<dbReference type="PRINTS" id="PR00950">
    <property type="entry name" value="TYPE3IMSPROT"/>
</dbReference>
<evidence type="ECO:0000256" key="13">
    <source>
        <dbReference type="SAM" id="Phobius"/>
    </source>
</evidence>
<dbReference type="GO" id="GO:0005886">
    <property type="term" value="C:plasma membrane"/>
    <property type="evidence" value="ECO:0007669"/>
    <property type="project" value="UniProtKB-SubCell"/>
</dbReference>
<keyword evidence="4" id="KW-0813">Transport</keyword>
<sequence length="380" mass="42015">MAENKDGQEKTEEPTAKKLDDGRKKGQVARSRELNTMAVTMIGAMALVGMSGHLGTQLSDVMTSNFTLTRDELFEPVAMLQHLADAILDALWMLTPFFLILMAVAVLSSVALGGLAFSMESLAPKFNKLNPISGMKRIFSAKGLMELVKALLKFVFIAGVTGLVLVFSLEDFIGLSRMEIGPALSEVGNLVGGSFILLTVTLILIAMMDVPFQIWDHKKQMRMTKQEVREEMKQTEGRPEVKNRIRSLQREMAQRRMMEAVPQADVVVTNPTHYAVALRYEQDSMAAPKVVARGKELVAANIRKVASEHDVPLVESPMLARAIYFHTELGDAIPAGLYLAVAKLLAYVFQLQVYRRDGGDLPQVPDDVPVPEEYQHGTEL</sequence>
<evidence type="ECO:0000256" key="1">
    <source>
        <dbReference type="ARBA" id="ARBA00004651"/>
    </source>
</evidence>
<accession>A0A3B1BHI3</accession>
<dbReference type="Pfam" id="PF01312">
    <property type="entry name" value="Bac_export_2"/>
    <property type="match status" value="1"/>
</dbReference>
<feature type="compositionally biased region" description="Basic and acidic residues" evidence="12">
    <location>
        <begin position="1"/>
        <end position="24"/>
    </location>
</feature>
<dbReference type="Gene3D" id="3.40.1690.10">
    <property type="entry name" value="secretion proteins EscU"/>
    <property type="match status" value="1"/>
</dbReference>
<dbReference type="GO" id="GO:0009306">
    <property type="term" value="P:protein secretion"/>
    <property type="evidence" value="ECO:0007669"/>
    <property type="project" value="InterPro"/>
</dbReference>
<evidence type="ECO:0000256" key="2">
    <source>
        <dbReference type="ARBA" id="ARBA00010690"/>
    </source>
</evidence>